<reference evidence="1 2" key="1">
    <citation type="submission" date="2013-11" db="EMBL/GenBank/DDBJ databases">
        <title>Draft genome of the bovine lungworm Dictyocaulus viviparus.</title>
        <authorList>
            <person name="Mitreva M."/>
        </authorList>
    </citation>
    <scope>NUCLEOTIDE SEQUENCE [LARGE SCALE GENOMIC DNA]</scope>
    <source>
        <strain evidence="1 2">HannoverDv2000</strain>
    </source>
</reference>
<gene>
    <name evidence="1" type="ORF">DICVIV_09395</name>
</gene>
<sequence>MPNVQAKTTSKRGRPTIIGLQGHMICVTKRLNYLPKYAEDTFQPTPPILTAVLCLEWLLSSNVTRGHG</sequence>
<accession>A0A0D8XIU2</accession>
<dbReference type="AlphaFoldDB" id="A0A0D8XIU2"/>
<evidence type="ECO:0000313" key="1">
    <source>
        <dbReference type="EMBL" id="KJH44575.1"/>
    </source>
</evidence>
<dbReference type="EMBL" id="KN716462">
    <property type="protein sequence ID" value="KJH44575.1"/>
    <property type="molecule type" value="Genomic_DNA"/>
</dbReference>
<keyword evidence="2" id="KW-1185">Reference proteome</keyword>
<name>A0A0D8XIU2_DICVI</name>
<dbReference type="Proteomes" id="UP000053766">
    <property type="component" value="Unassembled WGS sequence"/>
</dbReference>
<protein>
    <submittedName>
        <fullName evidence="1">Uncharacterized protein</fullName>
    </submittedName>
</protein>
<reference evidence="2" key="2">
    <citation type="journal article" date="2016" name="Sci. Rep.">
        <title>Dictyocaulus viviparus genome, variome and transcriptome elucidate lungworm biology and support future intervention.</title>
        <authorList>
            <person name="McNulty S.N."/>
            <person name="Strube C."/>
            <person name="Rosa B.A."/>
            <person name="Martin J.C."/>
            <person name="Tyagi R."/>
            <person name="Choi Y.J."/>
            <person name="Wang Q."/>
            <person name="Hallsworth Pepin K."/>
            <person name="Zhang X."/>
            <person name="Ozersky P."/>
            <person name="Wilson R.K."/>
            <person name="Sternberg P.W."/>
            <person name="Gasser R.B."/>
            <person name="Mitreva M."/>
        </authorList>
    </citation>
    <scope>NUCLEOTIDE SEQUENCE [LARGE SCALE GENOMIC DNA]</scope>
    <source>
        <strain evidence="2">HannoverDv2000</strain>
    </source>
</reference>
<evidence type="ECO:0000313" key="2">
    <source>
        <dbReference type="Proteomes" id="UP000053766"/>
    </source>
</evidence>
<proteinExistence type="predicted"/>
<organism evidence="1 2">
    <name type="scientific">Dictyocaulus viviparus</name>
    <name type="common">Bovine lungworm</name>
    <dbReference type="NCBI Taxonomy" id="29172"/>
    <lineage>
        <taxon>Eukaryota</taxon>
        <taxon>Metazoa</taxon>
        <taxon>Ecdysozoa</taxon>
        <taxon>Nematoda</taxon>
        <taxon>Chromadorea</taxon>
        <taxon>Rhabditida</taxon>
        <taxon>Rhabditina</taxon>
        <taxon>Rhabditomorpha</taxon>
        <taxon>Strongyloidea</taxon>
        <taxon>Metastrongylidae</taxon>
        <taxon>Dictyocaulus</taxon>
    </lineage>
</organism>